<keyword evidence="5 6" id="KW-0326">Glycosidase</keyword>
<feature type="transmembrane region" description="Helical" evidence="8">
    <location>
        <begin position="579"/>
        <end position="600"/>
    </location>
</feature>
<dbReference type="OrthoDB" id="3542292at2759"/>
<dbReference type="GO" id="GO:0004555">
    <property type="term" value="F:alpha,alpha-trehalase activity"/>
    <property type="evidence" value="ECO:0007669"/>
    <property type="project" value="UniProtKB-EC"/>
</dbReference>
<dbReference type="Proteomes" id="UP000835052">
    <property type="component" value="Unassembled WGS sequence"/>
</dbReference>
<dbReference type="InterPro" id="IPR008928">
    <property type="entry name" value="6-hairpin_glycosidase_sf"/>
</dbReference>
<evidence type="ECO:0000256" key="8">
    <source>
        <dbReference type="SAM" id="Phobius"/>
    </source>
</evidence>
<dbReference type="InterPro" id="IPR001661">
    <property type="entry name" value="Glyco_hydro_37"/>
</dbReference>
<dbReference type="PRINTS" id="PR00744">
    <property type="entry name" value="GLHYDRLASE37"/>
</dbReference>
<evidence type="ECO:0000256" key="3">
    <source>
        <dbReference type="ARBA" id="ARBA00019905"/>
    </source>
</evidence>
<dbReference type="SUPFAM" id="SSF48208">
    <property type="entry name" value="Six-hairpin glycosidases"/>
    <property type="match status" value="1"/>
</dbReference>
<sequence length="632" mass="72587">MVATKIWVILIEKNKRKIAAIPPHIKTLEVLQVPLRINCSVPMCKGPLSQIYCYGDILTAAWQFGLQKTCPGDKLRVPAEDVLTAFSRLSYPLHRDVFQNFCKESFEITTYLQPTNLVDWKVHPPFLNNITDPDRKKLAATLHEKWSFLARKVERRVFENRDLFPIWPVKYPFVVPGGRFDVYFYWDMYWIVKGLLVSELNTTVWGIIENFHSIVQEHGFIPNSGNIQLSRRTQPPLFIHMINDYVNKTGDTKSLSRWMTSMEKEMEFWFKNRTINLPAGKLFLYRSETDCPRPENLLGDYDLGINSSNPRATWQSIASACESGWDFSSRWMDRSGPRAYDPATIHTADIVPVDLNVFMARNMAYLSNFHKILGNKTASEQYWKKFEEIRDTLHSAFWVKETGAWFDFDLTTKNHSSCFSPSNIFPLLLSGLNRFDSEIEKYVRSTGILDYDAGIPTTLNVPSDQQWDFPNVWAPNQHLLIESFRATQNKFLHTAANEQTDKFVKAVYNGLFHPPPGKIGSIWEKYDARSTSGASGGGGEYEVQEGFGWTNGAVMDMVWNNRNTPRRDPPNRDIFSSPLQATVIIGLWTLSALMALWFVVATCCKKTRPNHLDSESQASRSLLSNMEDDDDF</sequence>
<proteinExistence type="inferred from homology"/>
<feature type="region of interest" description="Disordered" evidence="7">
    <location>
        <begin position="609"/>
        <end position="632"/>
    </location>
</feature>
<reference evidence="9" key="1">
    <citation type="submission" date="2020-10" db="EMBL/GenBank/DDBJ databases">
        <authorList>
            <person name="Kikuchi T."/>
        </authorList>
    </citation>
    <scope>NUCLEOTIDE SEQUENCE</scope>
    <source>
        <strain evidence="9">NKZ352</strain>
    </source>
</reference>
<dbReference type="InterPro" id="IPR018232">
    <property type="entry name" value="Glyco_hydro_37_CS"/>
</dbReference>
<keyword evidence="4 6" id="KW-0378">Hydrolase</keyword>
<keyword evidence="10" id="KW-1185">Reference proteome</keyword>
<evidence type="ECO:0000313" key="10">
    <source>
        <dbReference type="Proteomes" id="UP000835052"/>
    </source>
</evidence>
<comment type="catalytic activity">
    <reaction evidence="6">
        <text>alpha,alpha-trehalose + H2O = alpha-D-glucose + beta-D-glucose</text>
        <dbReference type="Rhea" id="RHEA:32675"/>
        <dbReference type="ChEBI" id="CHEBI:15377"/>
        <dbReference type="ChEBI" id="CHEBI:15903"/>
        <dbReference type="ChEBI" id="CHEBI:16551"/>
        <dbReference type="ChEBI" id="CHEBI:17925"/>
        <dbReference type="EC" id="3.2.1.28"/>
    </reaction>
</comment>
<dbReference type="EMBL" id="CAJGYM010000009">
    <property type="protein sequence ID" value="CAD6188928.1"/>
    <property type="molecule type" value="Genomic_DNA"/>
</dbReference>
<dbReference type="AlphaFoldDB" id="A0A8S1H2H1"/>
<evidence type="ECO:0000256" key="1">
    <source>
        <dbReference type="ARBA" id="ARBA00005615"/>
    </source>
</evidence>
<evidence type="ECO:0000313" key="9">
    <source>
        <dbReference type="EMBL" id="CAD6188928.1"/>
    </source>
</evidence>
<dbReference type="PROSITE" id="PS00928">
    <property type="entry name" value="TREHALASE_2"/>
    <property type="match status" value="1"/>
</dbReference>
<evidence type="ECO:0000256" key="6">
    <source>
        <dbReference type="RuleBase" id="RU361180"/>
    </source>
</evidence>
<keyword evidence="8" id="KW-0472">Membrane</keyword>
<dbReference type="InterPro" id="IPR012341">
    <property type="entry name" value="6hp_glycosidase-like_sf"/>
</dbReference>
<evidence type="ECO:0000256" key="4">
    <source>
        <dbReference type="ARBA" id="ARBA00022801"/>
    </source>
</evidence>
<dbReference type="Pfam" id="PF01204">
    <property type="entry name" value="Trehalase"/>
    <property type="match status" value="1"/>
</dbReference>
<evidence type="ECO:0000256" key="5">
    <source>
        <dbReference type="ARBA" id="ARBA00023295"/>
    </source>
</evidence>
<dbReference type="PANTHER" id="PTHR23403">
    <property type="entry name" value="TREHALASE"/>
    <property type="match status" value="1"/>
</dbReference>
<accession>A0A8S1H2H1</accession>
<evidence type="ECO:0000256" key="7">
    <source>
        <dbReference type="SAM" id="MobiDB-lite"/>
    </source>
</evidence>
<dbReference type="Gene3D" id="1.50.10.10">
    <property type="match status" value="1"/>
</dbReference>
<dbReference type="GO" id="GO:0005993">
    <property type="term" value="P:trehalose catabolic process"/>
    <property type="evidence" value="ECO:0007669"/>
    <property type="project" value="TreeGrafter"/>
</dbReference>
<keyword evidence="8" id="KW-0812">Transmembrane</keyword>
<evidence type="ECO:0000256" key="2">
    <source>
        <dbReference type="ARBA" id="ARBA00012757"/>
    </source>
</evidence>
<name>A0A8S1H2H1_9PELO</name>
<dbReference type="EC" id="3.2.1.28" evidence="2 6"/>
<comment type="similarity">
    <text evidence="1 6">Belongs to the glycosyl hydrolase 37 family.</text>
</comment>
<protein>
    <recommendedName>
        <fullName evidence="3 6">Trehalase</fullName>
        <ecNumber evidence="2 6">3.2.1.28</ecNumber>
    </recommendedName>
    <alternativeName>
        <fullName evidence="6">Alpha-trehalose glucohydrolase</fullName>
    </alternativeName>
</protein>
<dbReference type="PANTHER" id="PTHR23403:SF3">
    <property type="entry name" value="TREHALASE"/>
    <property type="match status" value="1"/>
</dbReference>
<gene>
    <name evidence="9" type="ORF">CAUJ_LOCUS4847</name>
</gene>
<keyword evidence="8" id="KW-1133">Transmembrane helix</keyword>
<feature type="compositionally biased region" description="Polar residues" evidence="7">
    <location>
        <begin position="615"/>
        <end position="624"/>
    </location>
</feature>
<organism evidence="9 10">
    <name type="scientific">Caenorhabditis auriculariae</name>
    <dbReference type="NCBI Taxonomy" id="2777116"/>
    <lineage>
        <taxon>Eukaryota</taxon>
        <taxon>Metazoa</taxon>
        <taxon>Ecdysozoa</taxon>
        <taxon>Nematoda</taxon>
        <taxon>Chromadorea</taxon>
        <taxon>Rhabditida</taxon>
        <taxon>Rhabditina</taxon>
        <taxon>Rhabditomorpha</taxon>
        <taxon>Rhabditoidea</taxon>
        <taxon>Rhabditidae</taxon>
        <taxon>Peloderinae</taxon>
        <taxon>Caenorhabditis</taxon>
    </lineage>
</organism>
<comment type="caution">
    <text evidence="9">The sequence shown here is derived from an EMBL/GenBank/DDBJ whole genome shotgun (WGS) entry which is preliminary data.</text>
</comment>